<dbReference type="EMBL" id="JBHRTN010000005">
    <property type="protein sequence ID" value="MFC3124344.1"/>
    <property type="molecule type" value="Genomic_DNA"/>
</dbReference>
<evidence type="ECO:0000313" key="2">
    <source>
        <dbReference type="Proteomes" id="UP001595593"/>
    </source>
</evidence>
<accession>A0ABV7FY79</accession>
<reference evidence="2" key="1">
    <citation type="journal article" date="2019" name="Int. J. Syst. Evol. Microbiol.">
        <title>The Global Catalogue of Microorganisms (GCM) 10K type strain sequencing project: providing services to taxonomists for standard genome sequencing and annotation.</title>
        <authorList>
            <consortium name="The Broad Institute Genomics Platform"/>
            <consortium name="The Broad Institute Genome Sequencing Center for Infectious Disease"/>
            <person name="Wu L."/>
            <person name="Ma J."/>
        </authorList>
    </citation>
    <scope>NUCLEOTIDE SEQUENCE [LARGE SCALE GENOMIC DNA]</scope>
    <source>
        <strain evidence="2">KCTC 52094</strain>
    </source>
</reference>
<proteinExistence type="predicted"/>
<organism evidence="1 2">
    <name type="scientific">Teichococcus globiformis</name>
    <dbReference type="NCBI Taxonomy" id="2307229"/>
    <lineage>
        <taxon>Bacteria</taxon>
        <taxon>Pseudomonadati</taxon>
        <taxon>Pseudomonadota</taxon>
        <taxon>Alphaproteobacteria</taxon>
        <taxon>Acetobacterales</taxon>
        <taxon>Roseomonadaceae</taxon>
        <taxon>Roseomonas</taxon>
    </lineage>
</organism>
<dbReference type="Proteomes" id="UP001595593">
    <property type="component" value="Unassembled WGS sequence"/>
</dbReference>
<comment type="caution">
    <text evidence="1">The sequence shown here is derived from an EMBL/GenBank/DDBJ whole genome shotgun (WGS) entry which is preliminary data.</text>
</comment>
<name>A0ABV7FY79_9PROT</name>
<keyword evidence="2" id="KW-1185">Reference proteome</keyword>
<sequence length="155" mass="17548">MESEQSGESDVGAFISRYTDKVISRFAEQRYDRLIRKAIHAMQRVPAAAFTDDREHRSLWDDYCHLQQNAPDRGPSRLAWEVTVGTILDGIVAAIPVEDAALLSLPALWNLDDDDLLSETGIRIMPNAIREVLEARLLDRAKSRDISRSTPVLFR</sequence>
<protein>
    <submittedName>
        <fullName evidence="1">Uncharacterized protein</fullName>
    </submittedName>
</protein>
<dbReference type="RefSeq" id="WP_379594770.1">
    <property type="nucleotide sequence ID" value="NZ_JBHRTN010000005.1"/>
</dbReference>
<gene>
    <name evidence="1" type="ORF">ACFOD4_04660</name>
</gene>
<evidence type="ECO:0000313" key="1">
    <source>
        <dbReference type="EMBL" id="MFC3124344.1"/>
    </source>
</evidence>